<dbReference type="GO" id="GO:0016020">
    <property type="term" value="C:membrane"/>
    <property type="evidence" value="ECO:0007669"/>
    <property type="project" value="UniProtKB-SubCell"/>
</dbReference>
<keyword evidence="3 5" id="KW-1133">Transmembrane helix</keyword>
<protein>
    <submittedName>
        <fullName evidence="6">ZIP family metal transporter</fullName>
    </submittedName>
</protein>
<dbReference type="InterPro" id="IPR003689">
    <property type="entry name" value="ZIP"/>
</dbReference>
<feature type="transmembrane region" description="Helical" evidence="5">
    <location>
        <begin position="167"/>
        <end position="186"/>
    </location>
</feature>
<comment type="subcellular location">
    <subcellularLocation>
        <location evidence="1">Membrane</location>
        <topology evidence="1">Multi-pass membrane protein</topology>
    </subcellularLocation>
</comment>
<gene>
    <name evidence="6" type="ORF">GII36_04030</name>
</gene>
<evidence type="ECO:0000256" key="5">
    <source>
        <dbReference type="SAM" id="Phobius"/>
    </source>
</evidence>
<feature type="transmembrane region" description="Helical" evidence="5">
    <location>
        <begin position="65"/>
        <end position="82"/>
    </location>
</feature>
<feature type="transmembrane region" description="Helical" evidence="5">
    <location>
        <begin position="198"/>
        <end position="216"/>
    </location>
</feature>
<dbReference type="Pfam" id="PF02535">
    <property type="entry name" value="Zip"/>
    <property type="match status" value="1"/>
</dbReference>
<proteinExistence type="predicted"/>
<evidence type="ECO:0000256" key="3">
    <source>
        <dbReference type="ARBA" id="ARBA00022989"/>
    </source>
</evidence>
<dbReference type="GO" id="GO:0046873">
    <property type="term" value="F:metal ion transmembrane transporter activity"/>
    <property type="evidence" value="ECO:0007669"/>
    <property type="project" value="InterPro"/>
</dbReference>
<sequence length="266" mass="28569">MNEWILLLIAAIFGSVISLAGGVYLLYGKWGVDRLQRVSVPFAAGALLAAAFVDLLPEAMEGSDTHVISLVVLTSFLVFFLLERSLSWFHHHHEHEHANPRYRRNSSLIVIGDTLHNFIDGLAIGASFLVSPVTGIITTIAITAHEIPQEIGDFGLLLAKGMKKRNVVLANLLSALATVVGAVLVYALGGSVPISEPILLAITAGFFIYIAASDIIPTIHAEPKRRTANIQAAVLLLGVLFVGVTTTLAHDMIGGHEHDATEQHTH</sequence>
<feature type="transmembrane region" description="Helical" evidence="5">
    <location>
        <begin position="228"/>
        <end position="249"/>
    </location>
</feature>
<dbReference type="PANTHER" id="PTHR16950">
    <property type="entry name" value="ZINC TRANSPORTER SLC39A7 HISTIDINE-RICH MEMBRANE PROTEIN KE4"/>
    <property type="match status" value="1"/>
</dbReference>
<keyword evidence="7" id="KW-1185">Reference proteome</keyword>
<keyword evidence="4 5" id="KW-0472">Membrane</keyword>
<evidence type="ECO:0000256" key="1">
    <source>
        <dbReference type="ARBA" id="ARBA00004141"/>
    </source>
</evidence>
<dbReference type="Proteomes" id="UP001059824">
    <property type="component" value="Chromosome"/>
</dbReference>
<organism evidence="6 7">
    <name type="scientific">Candidatus Mycosynbacter amalyticus</name>
    <dbReference type="NCBI Taxonomy" id="2665156"/>
    <lineage>
        <taxon>Bacteria</taxon>
        <taxon>Candidatus Saccharimonadota</taxon>
        <taxon>Candidatus Saccharimonadota incertae sedis</taxon>
        <taxon>Candidatus Mycosynbacter</taxon>
    </lineage>
</organism>
<accession>A0A857MQU4</accession>
<evidence type="ECO:0000256" key="2">
    <source>
        <dbReference type="ARBA" id="ARBA00022692"/>
    </source>
</evidence>
<dbReference type="EMBL" id="CP045921">
    <property type="protein sequence ID" value="QHN43000.1"/>
    <property type="molecule type" value="Genomic_DNA"/>
</dbReference>
<dbReference type="RefSeq" id="WP_260762724.1">
    <property type="nucleotide sequence ID" value="NZ_CP045921.1"/>
</dbReference>
<evidence type="ECO:0000256" key="4">
    <source>
        <dbReference type="ARBA" id="ARBA00023136"/>
    </source>
</evidence>
<dbReference type="PANTHER" id="PTHR16950:SF16">
    <property type="entry name" value="ZINC TRANSPORTER ZIP13"/>
    <property type="match status" value="1"/>
</dbReference>
<keyword evidence="2 5" id="KW-0812">Transmembrane</keyword>
<dbReference type="AlphaFoldDB" id="A0A857MQU4"/>
<dbReference type="KEGG" id="mama:GII36_04030"/>
<name>A0A857MQU4_9BACT</name>
<evidence type="ECO:0000313" key="7">
    <source>
        <dbReference type="Proteomes" id="UP001059824"/>
    </source>
</evidence>
<evidence type="ECO:0000313" key="6">
    <source>
        <dbReference type="EMBL" id="QHN43000.1"/>
    </source>
</evidence>
<feature type="transmembrane region" description="Helical" evidence="5">
    <location>
        <begin position="39"/>
        <end position="59"/>
    </location>
</feature>
<reference evidence="6" key="1">
    <citation type="journal article" date="2021" name="Nat. Microbiol.">
        <title>Cocultivation of an ultrasmall environmental parasitic bacterium with lytic ability against bacteria associated with wastewater foams.</title>
        <authorList>
            <person name="Batinovic S."/>
            <person name="Rose J.J.A."/>
            <person name="Ratcliffe J."/>
            <person name="Seviour R.J."/>
            <person name="Petrovski S."/>
        </authorList>
    </citation>
    <scope>NUCLEOTIDE SEQUENCE</scope>
    <source>
        <strain evidence="6">JR1</strain>
    </source>
</reference>
<feature type="transmembrane region" description="Helical" evidence="5">
    <location>
        <begin position="6"/>
        <end position="27"/>
    </location>
</feature>